<reference evidence="2" key="2">
    <citation type="submission" date="2025-08" db="UniProtKB">
        <authorList>
            <consortium name="RefSeq"/>
        </authorList>
    </citation>
    <scope>IDENTIFICATION</scope>
    <source>
        <tissue evidence="2">Leaf</tissue>
    </source>
</reference>
<gene>
    <name evidence="2" type="primary">LOC107780323</name>
</gene>
<protein>
    <submittedName>
        <fullName evidence="2">Uncharacterized protein LOC107780323</fullName>
    </submittedName>
</protein>
<sequence length="609" mass="70090">MMMKKLENYEQASGQMVNKRKSTFLVSPKTPSTVIEDIKCITRFSHSQFPFTYLGCPIYPGRKKICYFGNMVAKIANRTQGWKGKILSFGGRAVLIRSVLHSIPLHIIFVVHPPKTTLDHIDASFFWGTIESKRSYHWFSWKNLYYPKMEGGVGFRSLHDICISFAAKFWWNFITQKPLLTLFLEAKYCKRYHPVARKKSYTQSHSWRRLMDIKKDCEAHILWNVEKGNLSFWWDNWTNKGALANLVQQGNKSQKIKVADFIKLRDTLPSNLVYHIQSIKISPEEKDLPIWLAIPTGSFSSKSAWKTFRKSRGSSFTSTKIWHRKLPFKVSFHVMRLLNGKLATDDSLISKGNPGNAGGGGVLRDHLGRLIMAFSVYLGSCSNNSAEAQAIKTGVRWCLDHGFNRLTVESDSLVVIQMIRGEISTTWHIKDEISAIQAMNLIGNLHYVHTLREGNIPADLLANIAEVERKSPFFTEAINLPRQFISLLKNDEKGMPNFKIMLNQITNMSGVWVFKNGVVRLEDCQGSSGRRKVLVHVPSNEVITSYAVLERKLHSLGWERYYDDLDLLQYHKRSTVHLISLPKDFNKFKSMHMYDIVVKNRNEFEVRDM</sequence>
<evidence type="ECO:0000313" key="1">
    <source>
        <dbReference type="Proteomes" id="UP000790787"/>
    </source>
</evidence>
<proteinExistence type="predicted"/>
<accession>A0AC58RP15</accession>
<dbReference type="Proteomes" id="UP000790787">
    <property type="component" value="Chromosome 7"/>
</dbReference>
<dbReference type="RefSeq" id="XP_075074466.1">
    <property type="nucleotide sequence ID" value="XM_075218365.1"/>
</dbReference>
<evidence type="ECO:0000313" key="2">
    <source>
        <dbReference type="RefSeq" id="XP_075074466.1"/>
    </source>
</evidence>
<name>A0AC58RP15_TOBAC</name>
<organism evidence="1 2">
    <name type="scientific">Nicotiana tabacum</name>
    <name type="common">Common tobacco</name>
    <dbReference type="NCBI Taxonomy" id="4097"/>
    <lineage>
        <taxon>Eukaryota</taxon>
        <taxon>Viridiplantae</taxon>
        <taxon>Streptophyta</taxon>
        <taxon>Embryophyta</taxon>
        <taxon>Tracheophyta</taxon>
        <taxon>Spermatophyta</taxon>
        <taxon>Magnoliopsida</taxon>
        <taxon>eudicotyledons</taxon>
        <taxon>Gunneridae</taxon>
        <taxon>Pentapetalae</taxon>
        <taxon>asterids</taxon>
        <taxon>lamiids</taxon>
        <taxon>Solanales</taxon>
        <taxon>Solanaceae</taxon>
        <taxon>Nicotianoideae</taxon>
        <taxon>Nicotianeae</taxon>
        <taxon>Nicotiana</taxon>
    </lineage>
</organism>
<keyword evidence="1" id="KW-1185">Reference proteome</keyword>
<reference evidence="1" key="1">
    <citation type="journal article" date="2014" name="Nat. Commun.">
        <title>The tobacco genome sequence and its comparison with those of tomato and potato.</title>
        <authorList>
            <person name="Sierro N."/>
            <person name="Battey J.N."/>
            <person name="Ouadi S."/>
            <person name="Bakaher N."/>
            <person name="Bovet L."/>
            <person name="Willig A."/>
            <person name="Goepfert S."/>
            <person name="Peitsch M.C."/>
            <person name="Ivanov N.V."/>
        </authorList>
    </citation>
    <scope>NUCLEOTIDE SEQUENCE [LARGE SCALE GENOMIC DNA]</scope>
</reference>